<keyword evidence="4" id="KW-0539">Nucleus</keyword>
<keyword evidence="3" id="KW-0234">DNA repair</keyword>
<feature type="domain" description="Chromatin assembly factor 1 subunit A dimerization" evidence="7">
    <location>
        <begin position="289"/>
        <end position="355"/>
    </location>
</feature>
<dbReference type="PANTHER" id="PTHR15272:SF0">
    <property type="entry name" value="CHROMATIN ASSEMBLY FACTOR 1 SUBUNIT A"/>
    <property type="match status" value="1"/>
</dbReference>
<sequence length="458" mass="53211">MTTPKSASIVAPQEKGTEDKVADVTMDSIDISIKINPDDSIVVSSANESFEKPMAKKRIKLSKEDSARIKAEKEKLREERIQLQIEKEKAKLELEKVRIEKEKMKMEREKQILEEREKKQNELQMKMQMKEKLRKEREEEKARKQKQLEEKQAIIEEENKKKELAKLTENKKLEKSRAFIMNFLKKPNTSFSENSDPNTDMNRTLSTTDNEIDCGEEYLFVPENLFNSFDPDQFDRSIINQNESIENLYLACLLSGKKVPYQSIPNIQSSSINGDDELPEQYHLNNYIYLKFYENLKPPYFGPKPLTTEIDGRRPFIKLESLDYEVDSDEEWDEGGPGESLSNTDSEPEEKDDYEIDNEFFVPHGYLSDDEFNMNSDLAINNDNNDKSQKNTGPLTKEQTLLNERNRIGDKLAPQMIGCFWTSTSSSLEHQLFGQDKLKFLEQFKICPIPLPPIVSKQ</sequence>
<evidence type="ECO:0000259" key="7">
    <source>
        <dbReference type="Pfam" id="PF12253"/>
    </source>
</evidence>
<keyword evidence="8" id="KW-1185">Reference proteome</keyword>
<dbReference type="AlphaFoldDB" id="A0A6P6Y243"/>
<dbReference type="OrthoDB" id="79480at2759"/>
<evidence type="ECO:0000256" key="2">
    <source>
        <dbReference type="ARBA" id="ARBA00022763"/>
    </source>
</evidence>
<protein>
    <submittedName>
        <fullName evidence="9">Chromatin assembly factor 1 subunit A-like</fullName>
    </submittedName>
</protein>
<dbReference type="RefSeq" id="XP_027199557.1">
    <property type="nucleotide sequence ID" value="XM_027343756.1"/>
</dbReference>
<dbReference type="Pfam" id="PF12253">
    <property type="entry name" value="CAF1A_dimeriz"/>
    <property type="match status" value="1"/>
</dbReference>
<feature type="compositionally biased region" description="Acidic residues" evidence="6">
    <location>
        <begin position="327"/>
        <end position="336"/>
    </location>
</feature>
<dbReference type="KEGG" id="dpte:113793694"/>
<evidence type="ECO:0000256" key="6">
    <source>
        <dbReference type="SAM" id="MobiDB-lite"/>
    </source>
</evidence>
<dbReference type="InParanoid" id="A0A6P6Y243"/>
<feature type="region of interest" description="Disordered" evidence="6">
    <location>
        <begin position="327"/>
        <end position="352"/>
    </location>
</feature>
<evidence type="ECO:0000256" key="3">
    <source>
        <dbReference type="ARBA" id="ARBA00023204"/>
    </source>
</evidence>
<dbReference type="GO" id="GO:0033186">
    <property type="term" value="C:CAF-1 complex"/>
    <property type="evidence" value="ECO:0007669"/>
    <property type="project" value="TreeGrafter"/>
</dbReference>
<feature type="coiled-coil region" evidence="5">
    <location>
        <begin position="59"/>
        <end position="177"/>
    </location>
</feature>
<dbReference type="GO" id="GO:0006281">
    <property type="term" value="P:DNA repair"/>
    <property type="evidence" value="ECO:0007669"/>
    <property type="project" value="UniProtKB-KW"/>
</dbReference>
<dbReference type="OMA" id="FQFHDNW"/>
<dbReference type="InterPro" id="IPR022043">
    <property type="entry name" value="CAF1A_DD"/>
</dbReference>
<evidence type="ECO:0000313" key="9">
    <source>
        <dbReference type="RefSeq" id="XP_027199557.1"/>
    </source>
</evidence>
<gene>
    <name evidence="9" type="primary">LOC113793694</name>
</gene>
<accession>A0A6P6Y243</accession>
<dbReference type="PANTHER" id="PTHR15272">
    <property type="entry name" value="CHROMATIN ASSEMBLY FACTOR 1 SUBUNIT A CAF-1 SUBUNIT A"/>
    <property type="match status" value="1"/>
</dbReference>
<keyword evidence="5" id="KW-0175">Coiled coil</keyword>
<feature type="region of interest" description="Disordered" evidence="6">
    <location>
        <begin position="377"/>
        <end position="396"/>
    </location>
</feature>
<evidence type="ECO:0000256" key="5">
    <source>
        <dbReference type="SAM" id="Coils"/>
    </source>
</evidence>
<evidence type="ECO:0000256" key="1">
    <source>
        <dbReference type="ARBA" id="ARBA00004123"/>
    </source>
</evidence>
<proteinExistence type="predicted"/>
<evidence type="ECO:0000313" key="8">
    <source>
        <dbReference type="Proteomes" id="UP000515146"/>
    </source>
</evidence>
<reference evidence="9" key="1">
    <citation type="submission" date="2025-08" db="UniProtKB">
        <authorList>
            <consortium name="RefSeq"/>
        </authorList>
    </citation>
    <scope>IDENTIFICATION</scope>
    <source>
        <strain evidence="9">Airmid</strain>
    </source>
</reference>
<evidence type="ECO:0000256" key="4">
    <source>
        <dbReference type="ARBA" id="ARBA00023242"/>
    </source>
</evidence>
<name>A0A6P6Y243_DERPT</name>
<keyword evidence="2" id="KW-0227">DNA damage</keyword>
<comment type="subcellular location">
    <subcellularLocation>
        <location evidence="1">Nucleus</location>
    </subcellularLocation>
</comment>
<organism evidence="8 9">
    <name type="scientific">Dermatophagoides pteronyssinus</name>
    <name type="common">European house dust mite</name>
    <dbReference type="NCBI Taxonomy" id="6956"/>
    <lineage>
        <taxon>Eukaryota</taxon>
        <taxon>Metazoa</taxon>
        <taxon>Ecdysozoa</taxon>
        <taxon>Arthropoda</taxon>
        <taxon>Chelicerata</taxon>
        <taxon>Arachnida</taxon>
        <taxon>Acari</taxon>
        <taxon>Acariformes</taxon>
        <taxon>Sarcoptiformes</taxon>
        <taxon>Astigmata</taxon>
        <taxon>Psoroptidia</taxon>
        <taxon>Analgoidea</taxon>
        <taxon>Pyroglyphidae</taxon>
        <taxon>Dermatophagoidinae</taxon>
        <taxon>Dermatophagoides</taxon>
    </lineage>
</organism>
<dbReference type="GO" id="GO:0006334">
    <property type="term" value="P:nucleosome assembly"/>
    <property type="evidence" value="ECO:0007669"/>
    <property type="project" value="TreeGrafter"/>
</dbReference>
<dbReference type="Proteomes" id="UP000515146">
    <property type="component" value="Unplaced"/>
</dbReference>
<dbReference type="GO" id="GO:0005634">
    <property type="term" value="C:nucleus"/>
    <property type="evidence" value="ECO:0007669"/>
    <property type="project" value="UniProtKB-SubCell"/>
</dbReference>